<dbReference type="Gene3D" id="1.10.287.950">
    <property type="entry name" value="Methyl-accepting chemotaxis protein"/>
    <property type="match status" value="1"/>
</dbReference>
<organism evidence="7 8">
    <name type="scientific">Jeotgalibacillus terrae</name>
    <dbReference type="NCBI Taxonomy" id="587735"/>
    <lineage>
        <taxon>Bacteria</taxon>
        <taxon>Bacillati</taxon>
        <taxon>Bacillota</taxon>
        <taxon>Bacilli</taxon>
        <taxon>Bacillales</taxon>
        <taxon>Caryophanaceae</taxon>
        <taxon>Jeotgalibacillus</taxon>
    </lineage>
</organism>
<feature type="coiled-coil region" evidence="4">
    <location>
        <begin position="361"/>
        <end position="388"/>
    </location>
</feature>
<dbReference type="InterPro" id="IPR004089">
    <property type="entry name" value="MCPsignal_dom"/>
</dbReference>
<evidence type="ECO:0000256" key="4">
    <source>
        <dbReference type="SAM" id="Coils"/>
    </source>
</evidence>
<dbReference type="Pfam" id="PF00015">
    <property type="entry name" value="MCPsignal"/>
    <property type="match status" value="1"/>
</dbReference>
<dbReference type="Proteomes" id="UP001597561">
    <property type="component" value="Unassembled WGS sequence"/>
</dbReference>
<dbReference type="PANTHER" id="PTHR32089">
    <property type="entry name" value="METHYL-ACCEPTING CHEMOTAXIS PROTEIN MCPB"/>
    <property type="match status" value="1"/>
</dbReference>
<evidence type="ECO:0000256" key="1">
    <source>
        <dbReference type="ARBA" id="ARBA00023224"/>
    </source>
</evidence>
<evidence type="ECO:0000313" key="7">
    <source>
        <dbReference type="EMBL" id="MFD2913167.1"/>
    </source>
</evidence>
<dbReference type="SMART" id="SM00283">
    <property type="entry name" value="MA"/>
    <property type="match status" value="1"/>
</dbReference>
<feature type="transmembrane region" description="Helical" evidence="5">
    <location>
        <begin position="189"/>
        <end position="208"/>
    </location>
</feature>
<dbReference type="Gene3D" id="6.10.340.10">
    <property type="match status" value="1"/>
</dbReference>
<dbReference type="PRINTS" id="PR00260">
    <property type="entry name" value="CHEMTRNSDUCR"/>
</dbReference>
<evidence type="ECO:0000256" key="3">
    <source>
        <dbReference type="PROSITE-ProRule" id="PRU00284"/>
    </source>
</evidence>
<keyword evidence="4" id="KW-0175">Coiled coil</keyword>
<feature type="transmembrane region" description="Helical" evidence="5">
    <location>
        <begin position="28"/>
        <end position="48"/>
    </location>
</feature>
<accession>A0ABW5ZKZ1</accession>
<name>A0ABW5ZKZ1_9BACL</name>
<reference evidence="8" key="1">
    <citation type="journal article" date="2019" name="Int. J. Syst. Evol. Microbiol.">
        <title>The Global Catalogue of Microorganisms (GCM) 10K type strain sequencing project: providing services to taxonomists for standard genome sequencing and annotation.</title>
        <authorList>
            <consortium name="The Broad Institute Genomics Platform"/>
            <consortium name="The Broad Institute Genome Sequencing Center for Infectious Disease"/>
            <person name="Wu L."/>
            <person name="Ma J."/>
        </authorList>
    </citation>
    <scope>NUCLEOTIDE SEQUENCE [LARGE SCALE GENOMIC DNA]</scope>
    <source>
        <strain evidence="8">KCTC 13528</strain>
    </source>
</reference>
<dbReference type="PROSITE" id="PS50111">
    <property type="entry name" value="CHEMOTAXIS_TRANSDUC_2"/>
    <property type="match status" value="1"/>
</dbReference>
<gene>
    <name evidence="7" type="ORF">ACFS5P_14865</name>
</gene>
<keyword evidence="8" id="KW-1185">Reference proteome</keyword>
<dbReference type="SUPFAM" id="SSF58104">
    <property type="entry name" value="Methyl-accepting chemotaxis protein (MCP) signaling domain"/>
    <property type="match status" value="1"/>
</dbReference>
<keyword evidence="1 3" id="KW-0807">Transducer</keyword>
<keyword evidence="5" id="KW-0472">Membrane</keyword>
<evidence type="ECO:0000256" key="5">
    <source>
        <dbReference type="SAM" id="Phobius"/>
    </source>
</evidence>
<feature type="domain" description="Methyl-accepting transducer" evidence="6">
    <location>
        <begin position="283"/>
        <end position="533"/>
    </location>
</feature>
<dbReference type="RefSeq" id="WP_204727840.1">
    <property type="nucleotide sequence ID" value="NZ_JAFBDK010000001.1"/>
</dbReference>
<dbReference type="EMBL" id="JBHUPG010000027">
    <property type="protein sequence ID" value="MFD2913167.1"/>
    <property type="molecule type" value="Genomic_DNA"/>
</dbReference>
<protein>
    <submittedName>
        <fullName evidence="7">Methyl-accepting chemotaxis protein</fullName>
    </submittedName>
</protein>
<proteinExistence type="inferred from homology"/>
<dbReference type="PANTHER" id="PTHR32089:SF112">
    <property type="entry name" value="LYSOZYME-LIKE PROTEIN-RELATED"/>
    <property type="match status" value="1"/>
</dbReference>
<evidence type="ECO:0000259" key="6">
    <source>
        <dbReference type="PROSITE" id="PS50111"/>
    </source>
</evidence>
<evidence type="ECO:0000313" key="8">
    <source>
        <dbReference type="Proteomes" id="UP001597561"/>
    </source>
</evidence>
<comment type="caution">
    <text evidence="7">The sequence shown here is derived from an EMBL/GenBank/DDBJ whole genome shotgun (WGS) entry which is preliminary data.</text>
</comment>
<sequence length="570" mass="64100">MSRIKKVYTQSATVFKNLISKISLGMRISLFVLTVLILATSYIGFIGYQTAKESAEELMEDRLIRETAITNELVKNAKMTYPGNEEKFNDLVTGIVNQQSAALSQAGLNGSFFRINEEEVVPFTGSQDLELTNEMLAEINKTGKGVLRHTIEGESYLFSFFNIQELGSTYLIAIPESDYLKAQSQLGKMILRTLLIVIVIASILILILTRSISRPLNLLRDDMRTVREGRQAEEHQQIKTTIPEIVSLNKSYHYMTHTINNLLEEIKMTGENLNVTGEKLLTRSNKMYETLIPVKEKSQLISHRTKETSVSSENSLEKTLLMSHDLEKMIQTLYEINQSNESLIGKRDEGINGVYLMKDSLQQTDQKLQALSQEIRGLKRQSEEAKRAAGLIREIADHTRLLSLNASIEAARAGEHGRGFAVVAKEVGNLAEQSANYLSEIDQSMNLMADVSDTVESKFNHIADDSAKKLKQSVSGLKFFEELIKQVDESSSKVGSVYQRTIAFEKILPSVREAGERVTHAATETTSGFEEMSQTLESQEAMITEVKEIADELYRISTQLNQQFEKQNLQ</sequence>
<keyword evidence="5" id="KW-0812">Transmembrane</keyword>
<comment type="similarity">
    <text evidence="2">Belongs to the methyl-accepting chemotaxis (MCP) protein family.</text>
</comment>
<dbReference type="InterPro" id="IPR004090">
    <property type="entry name" value="Chemotax_Me-accpt_rcpt"/>
</dbReference>
<keyword evidence="5" id="KW-1133">Transmembrane helix</keyword>
<evidence type="ECO:0000256" key="2">
    <source>
        <dbReference type="ARBA" id="ARBA00029447"/>
    </source>
</evidence>